<dbReference type="AlphaFoldDB" id="A0AAV7UZZ5"/>
<name>A0AAV7UZZ5_PLEWA</name>
<feature type="compositionally biased region" description="Low complexity" evidence="1">
    <location>
        <begin position="10"/>
        <end position="21"/>
    </location>
</feature>
<dbReference type="Proteomes" id="UP001066276">
    <property type="component" value="Chromosome 2_2"/>
</dbReference>
<evidence type="ECO:0000313" key="2">
    <source>
        <dbReference type="EMBL" id="KAJ1194101.1"/>
    </source>
</evidence>
<feature type="region of interest" description="Disordered" evidence="1">
    <location>
        <begin position="1"/>
        <end position="21"/>
    </location>
</feature>
<sequence>MDGGTILRPGTSSGSISGRSGSVTITFPGAKGRLLGACAALGCAVALGLRRLCPPRSRNGSREHLVPNPRHGFSPCGTSKSSLLVVCGDFVHPGAGNNPPIACAIRSSDSRGVGKEQAPRYAALGGTVQYLLTHGDLASTLDLMDAGAGTGARSTAVRTLNHEQLSDLEDQHKAHQN</sequence>
<keyword evidence="3" id="KW-1185">Reference proteome</keyword>
<proteinExistence type="predicted"/>
<comment type="caution">
    <text evidence="2">The sequence shown here is derived from an EMBL/GenBank/DDBJ whole genome shotgun (WGS) entry which is preliminary data.</text>
</comment>
<reference evidence="2" key="1">
    <citation type="journal article" date="2022" name="bioRxiv">
        <title>Sequencing and chromosome-scale assembly of the giantPleurodeles waltlgenome.</title>
        <authorList>
            <person name="Brown T."/>
            <person name="Elewa A."/>
            <person name="Iarovenko S."/>
            <person name="Subramanian E."/>
            <person name="Araus A.J."/>
            <person name="Petzold A."/>
            <person name="Susuki M."/>
            <person name="Suzuki K.-i.T."/>
            <person name="Hayashi T."/>
            <person name="Toyoda A."/>
            <person name="Oliveira C."/>
            <person name="Osipova E."/>
            <person name="Leigh N.D."/>
            <person name="Simon A."/>
            <person name="Yun M.H."/>
        </authorList>
    </citation>
    <scope>NUCLEOTIDE SEQUENCE</scope>
    <source>
        <strain evidence="2">20211129_DDA</strain>
        <tissue evidence="2">Liver</tissue>
    </source>
</reference>
<accession>A0AAV7UZZ5</accession>
<gene>
    <name evidence="2" type="ORF">NDU88_003396</name>
</gene>
<evidence type="ECO:0000313" key="3">
    <source>
        <dbReference type="Proteomes" id="UP001066276"/>
    </source>
</evidence>
<dbReference type="EMBL" id="JANPWB010000004">
    <property type="protein sequence ID" value="KAJ1194101.1"/>
    <property type="molecule type" value="Genomic_DNA"/>
</dbReference>
<organism evidence="2 3">
    <name type="scientific">Pleurodeles waltl</name>
    <name type="common">Iberian ribbed newt</name>
    <dbReference type="NCBI Taxonomy" id="8319"/>
    <lineage>
        <taxon>Eukaryota</taxon>
        <taxon>Metazoa</taxon>
        <taxon>Chordata</taxon>
        <taxon>Craniata</taxon>
        <taxon>Vertebrata</taxon>
        <taxon>Euteleostomi</taxon>
        <taxon>Amphibia</taxon>
        <taxon>Batrachia</taxon>
        <taxon>Caudata</taxon>
        <taxon>Salamandroidea</taxon>
        <taxon>Salamandridae</taxon>
        <taxon>Pleurodelinae</taxon>
        <taxon>Pleurodeles</taxon>
    </lineage>
</organism>
<evidence type="ECO:0000256" key="1">
    <source>
        <dbReference type="SAM" id="MobiDB-lite"/>
    </source>
</evidence>
<protein>
    <submittedName>
        <fullName evidence="2">Uncharacterized protein</fullName>
    </submittedName>
</protein>